<dbReference type="EMBL" id="RBKU01000001">
    <property type="protein sequence ID" value="RKR81564.1"/>
    <property type="molecule type" value="Genomic_DNA"/>
</dbReference>
<gene>
    <name evidence="2" type="ORF">BDD43_1713</name>
</gene>
<dbReference type="RefSeq" id="WP_162847006.1">
    <property type="nucleotide sequence ID" value="NZ_RBKU01000001.1"/>
</dbReference>
<dbReference type="Proteomes" id="UP000268007">
    <property type="component" value="Unassembled WGS sequence"/>
</dbReference>
<sequence>MKGFFEFLIDMNTVKENRTGVALRPEQSAHTTPALTPGRYHPYPYHKSNFTT</sequence>
<accession>A0A495IZU7</accession>
<keyword evidence="3" id="KW-1185">Reference proteome</keyword>
<name>A0A495IZU7_9SPHI</name>
<protein>
    <submittedName>
        <fullName evidence="2">Uncharacterized protein</fullName>
    </submittedName>
</protein>
<proteinExistence type="predicted"/>
<reference evidence="2 3" key="1">
    <citation type="submission" date="2018-10" db="EMBL/GenBank/DDBJ databases">
        <title>Genomic Encyclopedia of Archaeal and Bacterial Type Strains, Phase II (KMG-II): from individual species to whole genera.</title>
        <authorList>
            <person name="Goeker M."/>
        </authorList>
    </citation>
    <scope>NUCLEOTIDE SEQUENCE [LARGE SCALE GENOMIC DNA]</scope>
    <source>
        <strain evidence="2 3">DSM 18602</strain>
    </source>
</reference>
<evidence type="ECO:0000313" key="2">
    <source>
        <dbReference type="EMBL" id="RKR81564.1"/>
    </source>
</evidence>
<evidence type="ECO:0000313" key="3">
    <source>
        <dbReference type="Proteomes" id="UP000268007"/>
    </source>
</evidence>
<organism evidence="2 3">
    <name type="scientific">Mucilaginibacter gracilis</name>
    <dbReference type="NCBI Taxonomy" id="423350"/>
    <lineage>
        <taxon>Bacteria</taxon>
        <taxon>Pseudomonadati</taxon>
        <taxon>Bacteroidota</taxon>
        <taxon>Sphingobacteriia</taxon>
        <taxon>Sphingobacteriales</taxon>
        <taxon>Sphingobacteriaceae</taxon>
        <taxon>Mucilaginibacter</taxon>
    </lineage>
</organism>
<feature type="region of interest" description="Disordered" evidence="1">
    <location>
        <begin position="24"/>
        <end position="52"/>
    </location>
</feature>
<evidence type="ECO:0000256" key="1">
    <source>
        <dbReference type="SAM" id="MobiDB-lite"/>
    </source>
</evidence>
<dbReference type="AlphaFoldDB" id="A0A495IZU7"/>
<comment type="caution">
    <text evidence="2">The sequence shown here is derived from an EMBL/GenBank/DDBJ whole genome shotgun (WGS) entry which is preliminary data.</text>
</comment>